<organism evidence="1 2">
    <name type="scientific">Polaribacter atrinae</name>
    <dbReference type="NCBI Taxonomy" id="1333662"/>
    <lineage>
        <taxon>Bacteria</taxon>
        <taxon>Pseudomonadati</taxon>
        <taxon>Bacteroidota</taxon>
        <taxon>Flavobacteriia</taxon>
        <taxon>Flavobacteriales</taxon>
        <taxon>Flavobacteriaceae</taxon>
    </lineage>
</organism>
<dbReference type="AlphaFoldDB" id="A0A176TDG0"/>
<evidence type="ECO:0000313" key="2">
    <source>
        <dbReference type="Proteomes" id="UP000076923"/>
    </source>
</evidence>
<proteinExistence type="predicted"/>
<sequence length="203" mass="23149">MKKIIEKSLQDTLSYKEYRDLVSSLLAEGKATGTQQSEDLTNYSMLNDRRMKRLDKTIKISESTIAKMQEISEPQTWLVLTEGWCGDAAQNLPVIHKIAETNSLIDLKLVLRDDHEDLMNLFLTNGGKSIPKLVALDKNNNVINTWGPRPTEATKMVADYKAKHGVIDAQFKEDLQVWYNKNKGQNVQEDFIKLFTKAFATEQ</sequence>
<dbReference type="RefSeq" id="WP_068448748.1">
    <property type="nucleotide sequence ID" value="NZ_CAXHZY010000008.1"/>
</dbReference>
<dbReference type="Proteomes" id="UP000076923">
    <property type="component" value="Unassembled WGS sequence"/>
</dbReference>
<protein>
    <submittedName>
        <fullName evidence="1">Thioredoxin</fullName>
    </submittedName>
</protein>
<keyword evidence="2" id="KW-1185">Reference proteome</keyword>
<dbReference type="OrthoDB" id="6120799at2"/>
<dbReference type="Pfam" id="PF14595">
    <property type="entry name" value="Thioredoxin_9"/>
    <property type="match status" value="1"/>
</dbReference>
<dbReference type="EMBL" id="LVWE01000010">
    <property type="protein sequence ID" value="OAD45789.1"/>
    <property type="molecule type" value="Genomic_DNA"/>
</dbReference>
<evidence type="ECO:0000313" key="1">
    <source>
        <dbReference type="EMBL" id="OAD45789.1"/>
    </source>
</evidence>
<dbReference type="SUPFAM" id="SSF52833">
    <property type="entry name" value="Thioredoxin-like"/>
    <property type="match status" value="1"/>
</dbReference>
<gene>
    <name evidence="1" type="ORF">LPB303_05745</name>
</gene>
<dbReference type="InterPro" id="IPR036249">
    <property type="entry name" value="Thioredoxin-like_sf"/>
</dbReference>
<name>A0A176TDG0_9FLAO</name>
<dbReference type="Gene3D" id="3.40.30.10">
    <property type="entry name" value="Glutaredoxin"/>
    <property type="match status" value="1"/>
</dbReference>
<dbReference type="STRING" id="1333662.LPB303_05745"/>
<comment type="caution">
    <text evidence="1">The sequence shown here is derived from an EMBL/GenBank/DDBJ whole genome shotgun (WGS) entry which is preliminary data.</text>
</comment>
<reference evidence="1 2" key="1">
    <citation type="submission" date="2016-02" db="EMBL/GenBank/DDBJ databases">
        <title>Draft genome sequence of Polaribacter atrinae KACC17473.</title>
        <authorList>
            <person name="Shin S.-K."/>
            <person name="Yi H."/>
        </authorList>
    </citation>
    <scope>NUCLEOTIDE SEQUENCE [LARGE SCALE GENOMIC DNA]</scope>
    <source>
        <strain evidence="1 2">KACC 17473</strain>
    </source>
</reference>
<accession>A0A176TDG0</accession>